<evidence type="ECO:0000313" key="2">
    <source>
        <dbReference type="EMBL" id="EHY65899.1"/>
    </source>
</evidence>
<keyword evidence="1" id="KW-1133">Transmembrane helix</keyword>
<accession>H8ZAJ6</accession>
<gene>
    <name evidence="2" type="ORF">NERG_00595</name>
</gene>
<organism evidence="2">
    <name type="scientific">Nematocida ausubeli (strain ATCC PRA-371 / ERTm2)</name>
    <name type="common">Nematode killer fungus</name>
    <dbReference type="NCBI Taxonomy" id="1913371"/>
    <lineage>
        <taxon>Eukaryota</taxon>
        <taxon>Fungi</taxon>
        <taxon>Fungi incertae sedis</taxon>
        <taxon>Microsporidia</taxon>
        <taxon>Nematocida</taxon>
    </lineage>
</organism>
<reference evidence="2" key="1">
    <citation type="submission" date="2011-03" db="EMBL/GenBank/DDBJ databases">
        <title>The Genome Sequence of Nematocida sp1 strain ERTm2.</title>
        <authorList>
            <consortium name="The Broad Institute Genome Sequencing Platform"/>
            <consortium name="The Broad Institute Genome Sequencing Center for Infectious Disease"/>
            <person name="Cuomo C."/>
            <person name="Troemel E."/>
            <person name="Young S.K."/>
            <person name="Zeng Q."/>
            <person name="Gargeya S."/>
            <person name="Fitzgerald M."/>
            <person name="Haas B."/>
            <person name="Abouelleil A."/>
            <person name="Alvarado L."/>
            <person name="Arachchi H.M."/>
            <person name="Berlin A."/>
            <person name="Brown A."/>
            <person name="Chapman S.B."/>
            <person name="Chen Z."/>
            <person name="Dunbar C."/>
            <person name="Freedman E."/>
            <person name="Gearin G."/>
            <person name="Gellesch M."/>
            <person name="Goldberg J."/>
            <person name="Griggs A."/>
            <person name="Gujja S."/>
            <person name="Heilman E.R."/>
            <person name="Heiman D."/>
            <person name="Howarth C."/>
            <person name="Larson L."/>
            <person name="Lui A."/>
            <person name="MacDonald P.J.P."/>
            <person name="Mehta T."/>
            <person name="Montmayeur A."/>
            <person name="Murphy C."/>
            <person name="Neiman D."/>
            <person name="Pearson M."/>
            <person name="Priest M."/>
            <person name="Roberts A."/>
            <person name="Saif S."/>
            <person name="Shea T."/>
            <person name="Shenoy N."/>
            <person name="Sisk P."/>
            <person name="Stolte C."/>
            <person name="Sykes S."/>
            <person name="White J."/>
            <person name="Yandava C."/>
            <person name="Wortman J."/>
            <person name="Nusbaum C."/>
            <person name="Birren B."/>
        </authorList>
    </citation>
    <scope>NUCLEOTIDE SEQUENCE</scope>
    <source>
        <strain evidence="2">ERTm2</strain>
    </source>
</reference>
<keyword evidence="1" id="KW-0472">Membrane</keyword>
<sequence length="70" mass="7587">MTEKFAEGIVEQYSINIVLLSILCAGILYLYVESMLARKGRACSDIPTSIKAGAMNSMHSPEYAGTDGKQ</sequence>
<feature type="transmembrane region" description="Helical" evidence="1">
    <location>
        <begin position="12"/>
        <end position="32"/>
    </location>
</feature>
<name>H8ZAJ6_NEMA1</name>
<dbReference type="EMBL" id="JH604634">
    <property type="protein sequence ID" value="EHY65899.1"/>
    <property type="molecule type" value="Genomic_DNA"/>
</dbReference>
<dbReference type="OrthoDB" id="2196578at2759"/>
<proteinExistence type="predicted"/>
<evidence type="ECO:0000256" key="1">
    <source>
        <dbReference type="SAM" id="Phobius"/>
    </source>
</evidence>
<dbReference type="AlphaFoldDB" id="H8ZAJ6"/>
<dbReference type="HOGENOM" id="CLU_2758375_0_0_1"/>
<dbReference type="Proteomes" id="UP000005622">
    <property type="component" value="Unassembled WGS sequence"/>
</dbReference>
<keyword evidence="1" id="KW-0812">Transmembrane</keyword>
<protein>
    <submittedName>
        <fullName evidence="2">Uncharacterized protein</fullName>
    </submittedName>
</protein>